<keyword evidence="1" id="KW-0175">Coiled coil</keyword>
<gene>
    <name evidence="3" type="ORF">C1I95_14755</name>
</gene>
<feature type="transmembrane region" description="Helical" evidence="2">
    <location>
        <begin position="673"/>
        <end position="695"/>
    </location>
</feature>
<feature type="transmembrane region" description="Helical" evidence="2">
    <location>
        <begin position="172"/>
        <end position="191"/>
    </location>
</feature>
<feature type="transmembrane region" description="Helical" evidence="2">
    <location>
        <begin position="732"/>
        <end position="753"/>
    </location>
</feature>
<dbReference type="EMBL" id="POTY01000081">
    <property type="protein sequence ID" value="PZG17807.1"/>
    <property type="molecule type" value="Genomic_DNA"/>
</dbReference>
<dbReference type="Proteomes" id="UP000248924">
    <property type="component" value="Unassembled WGS sequence"/>
</dbReference>
<evidence type="ECO:0000313" key="4">
    <source>
        <dbReference type="Proteomes" id="UP000248924"/>
    </source>
</evidence>
<feature type="coiled-coil region" evidence="1">
    <location>
        <begin position="397"/>
        <end position="456"/>
    </location>
</feature>
<proteinExistence type="predicted"/>
<protein>
    <submittedName>
        <fullName evidence="3">Uncharacterized protein</fullName>
    </submittedName>
</protein>
<keyword evidence="2" id="KW-0472">Membrane</keyword>
<accession>A0A2W2F892</accession>
<feature type="transmembrane region" description="Helical" evidence="2">
    <location>
        <begin position="644"/>
        <end position="667"/>
    </location>
</feature>
<reference evidence="3 4" key="1">
    <citation type="submission" date="2018-01" db="EMBL/GenBank/DDBJ databases">
        <title>Draft genome sequence of Jishengella sp. NA12.</title>
        <authorList>
            <person name="Sahin N."/>
            <person name="Ay H."/>
            <person name="Saygin H."/>
        </authorList>
    </citation>
    <scope>NUCLEOTIDE SEQUENCE [LARGE SCALE GENOMIC DNA]</scope>
    <source>
        <strain evidence="3 4">NA12</strain>
    </source>
</reference>
<comment type="caution">
    <text evidence="3">The sequence shown here is derived from an EMBL/GenBank/DDBJ whole genome shotgun (WGS) entry which is preliminary data.</text>
</comment>
<keyword evidence="2" id="KW-0812">Transmembrane</keyword>
<evidence type="ECO:0000256" key="2">
    <source>
        <dbReference type="SAM" id="Phobius"/>
    </source>
</evidence>
<feature type="transmembrane region" description="Helical" evidence="2">
    <location>
        <begin position="197"/>
        <end position="222"/>
    </location>
</feature>
<evidence type="ECO:0000256" key="1">
    <source>
        <dbReference type="SAM" id="Coils"/>
    </source>
</evidence>
<feature type="transmembrane region" description="Helical" evidence="2">
    <location>
        <begin position="816"/>
        <end position="838"/>
    </location>
</feature>
<evidence type="ECO:0000313" key="3">
    <source>
        <dbReference type="EMBL" id="PZG17807.1"/>
    </source>
</evidence>
<sequence length="1298" mass="138423">MVREAEQAGGEAGRAFSDSFNRALTGRAKTLFAGLRRQAETATDGAGDKAGRTLGADIVRQATARMRDERGRFAAAGTEAGAAIGDGITREASARLRDARGRFAAAGNDSGSRFGDGFAAEASQRIRDTVTQRLRDERGRFAREGDEAGGGFGDRFAHAFDRRGISTAHGRVRSLVVGIIALIPALVPVLAGATAALVGLGTAAIALFAGLGVGVLAILGVAEAVKQLGASEEMAAQRSQAMARAHEAVRSAAESLRSAEQNLARTKVQNAESAAAAARRIEDAERSLTRAQRDARDVVRELDEARERSRRRLDDLHQTLAENALSQRQANLDVAEAKLALDKIIADPQASDGQREQARIAYERQVLQLGDLQRRERELQADQKAAVKAGVEGSDEMERARKRIADANERVKEAERSLADARKARAKEEREGAYRLQQAQQQVASAQRALAKANAETATAGVAAFAKLRDAMDNLSPAGQRFARFLHGLRDEFKRLRFAAQEGLLPGVQTAITNLLPYLPQVTRFVGDLASRMGDLAVRASEALQSPFWLSFFAMIRDVAGPALEGMFVATGNIVTGLMAILQAFLPLNRDMGTGFVAMTAAFSEWAQGLSDSDSFQGFVQYVRDTGPDVLALIGQLSRLLGKLLAGLAPEGAGLLAGIVAGIRWLADLSPRTLGQVGMAISGIAGAVLAFNAVAKIASIATTAWGLAQKGVAVGAKIWAGAQWLLNASLWGFPLTWILAALVALGVGLVVAYRKSETFRAIVQKAWSGIQAAASFAWDKVIKPIFSGLKWWISNVVGPWFTWLWQRVVKPAWTGIQIGISVAWAIIKVIFGLIHIYVKTVLGPIFTWLWKNVIDPVWKNIKIIFTAFGGFLKEHVVPAFKSGVEAIGKAWEKIKDVAKIPVRFVVNTIVNEAIIDNFNKLATVFGVSKVDRVKLPKGFARGGVLPGWSPGRDVHRFVSPTGGAIDLSGGEAIIRPEGTRALGRGWVDGINAAARAGGVGGVQRFLGGAYAGGGVIDWLGRQAKDATKKATDVISGAKGLLTDPAGVLRSVVSKVIDLVPGKDTTLGKLAIGLPSKAVGWAIDKVKSVFGRGEDGGSNLTGTSPLGGSAGMMRMLRAVFPALPLWSGYRPGSTTLSGSRSYHAYDRAVDVPPIRAVAKHIFETFRHITKELITPYPEFNLLRGKPHRYTGAVWRQHNFAGGNAHNHWSARLGGIVPAMGARLFDRGGDWPSGTVGVNLSGRTEHVSTGSSMDTVAALLAGIRKDLRELRDAVRRVGAEVGVEINGAASTALHRGRALG</sequence>
<organism evidence="3 4">
    <name type="scientific">Micromonospora craterilacus</name>
    <dbReference type="NCBI Taxonomy" id="1655439"/>
    <lineage>
        <taxon>Bacteria</taxon>
        <taxon>Bacillati</taxon>
        <taxon>Actinomycetota</taxon>
        <taxon>Actinomycetes</taxon>
        <taxon>Micromonosporales</taxon>
        <taxon>Micromonosporaceae</taxon>
        <taxon>Micromonospora</taxon>
    </lineage>
</organism>
<keyword evidence="2" id="KW-1133">Transmembrane helix</keyword>
<keyword evidence="4" id="KW-1185">Reference proteome</keyword>
<feature type="coiled-coil region" evidence="1">
    <location>
        <begin position="242"/>
        <end position="319"/>
    </location>
</feature>
<name>A0A2W2F892_9ACTN</name>